<proteinExistence type="inferred from homology"/>
<evidence type="ECO:0000313" key="6">
    <source>
        <dbReference type="Proteomes" id="UP000316012"/>
    </source>
</evidence>
<dbReference type="Gene3D" id="1.10.443.10">
    <property type="entry name" value="Intergrase catalytic core"/>
    <property type="match status" value="1"/>
</dbReference>
<comment type="similarity">
    <text evidence="1">Belongs to the 'phage' integrase family.</text>
</comment>
<dbReference type="InterPro" id="IPR011010">
    <property type="entry name" value="DNA_brk_join_enz"/>
</dbReference>
<accession>A0ABY3BE47</accession>
<dbReference type="InterPro" id="IPR050090">
    <property type="entry name" value="Tyrosine_recombinase_XerCD"/>
</dbReference>
<dbReference type="EMBL" id="SRMD01000089">
    <property type="protein sequence ID" value="TQW14880.1"/>
    <property type="molecule type" value="Genomic_DNA"/>
</dbReference>
<keyword evidence="6" id="KW-1185">Reference proteome</keyword>
<organism evidence="5 6">
    <name type="scientific">Lactobacillus gasseri</name>
    <dbReference type="NCBI Taxonomy" id="1596"/>
    <lineage>
        <taxon>Bacteria</taxon>
        <taxon>Bacillati</taxon>
        <taxon>Bacillota</taxon>
        <taxon>Bacilli</taxon>
        <taxon>Lactobacillales</taxon>
        <taxon>Lactobacillaceae</taxon>
        <taxon>Lactobacillus</taxon>
    </lineage>
</organism>
<gene>
    <name evidence="5" type="primary">xerC_3</name>
    <name evidence="5" type="ORF">FIPPAONL_01522</name>
</gene>
<dbReference type="Proteomes" id="UP000316012">
    <property type="component" value="Unassembled WGS sequence"/>
</dbReference>
<protein>
    <submittedName>
        <fullName evidence="5">Tyrosine recombinase XerC</fullName>
    </submittedName>
</protein>
<evidence type="ECO:0000256" key="2">
    <source>
        <dbReference type="ARBA" id="ARBA00023125"/>
    </source>
</evidence>
<dbReference type="InterPro" id="IPR013762">
    <property type="entry name" value="Integrase-like_cat_sf"/>
</dbReference>
<dbReference type="SUPFAM" id="SSF56349">
    <property type="entry name" value="DNA breaking-rejoining enzymes"/>
    <property type="match status" value="1"/>
</dbReference>
<reference evidence="5 6" key="1">
    <citation type="submission" date="2019-04" db="EMBL/GenBank/DDBJ databases">
        <title>Lactobacillus gasseri 7171 assembly.</title>
        <authorList>
            <person name="Joris B.R."/>
            <person name="Giguere D."/>
        </authorList>
    </citation>
    <scope>NUCLEOTIDE SEQUENCE [LARGE SCALE GENOMIC DNA]</scope>
    <source>
        <strain evidence="5 6">7171</strain>
    </source>
</reference>
<evidence type="ECO:0000313" key="5">
    <source>
        <dbReference type="EMBL" id="TQW14880.1"/>
    </source>
</evidence>
<dbReference type="PANTHER" id="PTHR30349">
    <property type="entry name" value="PHAGE INTEGRASE-RELATED"/>
    <property type="match status" value="1"/>
</dbReference>
<feature type="domain" description="Tyr recombinase" evidence="4">
    <location>
        <begin position="29"/>
        <end position="227"/>
    </location>
</feature>
<dbReference type="PROSITE" id="PS51898">
    <property type="entry name" value="TYR_RECOMBINASE"/>
    <property type="match status" value="1"/>
</dbReference>
<name>A0ABY3BE47_LACGS</name>
<dbReference type="InterPro" id="IPR002104">
    <property type="entry name" value="Integrase_catalytic"/>
</dbReference>
<dbReference type="Pfam" id="PF00589">
    <property type="entry name" value="Phage_integrase"/>
    <property type="match status" value="1"/>
</dbReference>
<keyword evidence="2" id="KW-0238">DNA-binding</keyword>
<evidence type="ECO:0000259" key="4">
    <source>
        <dbReference type="PROSITE" id="PS51898"/>
    </source>
</evidence>
<dbReference type="PANTHER" id="PTHR30349:SF41">
    <property type="entry name" value="INTEGRASE_RECOMBINASE PROTEIN MJ0367-RELATED"/>
    <property type="match status" value="1"/>
</dbReference>
<sequence length="232" mass="27377">MQFGYAKENPALKVKINYKNDRAKKQERIENWYLTDKELKEVFDYCLKKNRTDLYDLFRMLYLTGMRVGEGCALLVKNIFQDKETKLWYVNISGTLISTEGHRNERQEFTKTAASHRTIVLPKEAVSIYQKLAKDQSDDDFLFHNKHSHGPISILTVSRFLRKFVAEEEWKKQITSHIFRHTHVSKLAEEGYPLSLITDRVGHGDSDITRKIYLHITHKQHLKFDEAIQDFK</sequence>
<evidence type="ECO:0000256" key="1">
    <source>
        <dbReference type="ARBA" id="ARBA00008857"/>
    </source>
</evidence>
<comment type="caution">
    <text evidence="5">The sequence shown here is derived from an EMBL/GenBank/DDBJ whole genome shotgun (WGS) entry which is preliminary data.</text>
</comment>
<keyword evidence="3" id="KW-0233">DNA recombination</keyword>
<evidence type="ECO:0000256" key="3">
    <source>
        <dbReference type="ARBA" id="ARBA00023172"/>
    </source>
</evidence>
<dbReference type="CDD" id="cd01189">
    <property type="entry name" value="INT_ICEBs1_C_like"/>
    <property type="match status" value="1"/>
</dbReference>